<dbReference type="GO" id="GO:0006457">
    <property type="term" value="P:protein folding"/>
    <property type="evidence" value="ECO:0007669"/>
    <property type="project" value="InterPro"/>
</dbReference>
<dbReference type="GO" id="GO:0071013">
    <property type="term" value="C:catalytic step 2 spliceosome"/>
    <property type="evidence" value="ECO:0007669"/>
    <property type="project" value="TreeGrafter"/>
</dbReference>
<dbReference type="GO" id="GO:0003755">
    <property type="term" value="F:peptidyl-prolyl cis-trans isomerase activity"/>
    <property type="evidence" value="ECO:0007669"/>
    <property type="project" value="UniProtKB-UniRule"/>
</dbReference>
<dbReference type="InterPro" id="IPR024936">
    <property type="entry name" value="Cyclophilin-type_PPIase"/>
</dbReference>
<name>A0A1E3PG72_9ASCO</name>
<dbReference type="PIRSF" id="PIRSF001467">
    <property type="entry name" value="Peptidylpro_ismrse"/>
    <property type="match status" value="1"/>
</dbReference>
<dbReference type="PRINTS" id="PR00153">
    <property type="entry name" value="CSAPPISMRASE"/>
</dbReference>
<evidence type="ECO:0000256" key="1">
    <source>
        <dbReference type="ARBA" id="ARBA00000971"/>
    </source>
</evidence>
<dbReference type="PANTHER" id="PTHR45625">
    <property type="entry name" value="PEPTIDYL-PROLYL CIS-TRANS ISOMERASE-RELATED"/>
    <property type="match status" value="1"/>
</dbReference>
<dbReference type="InterPro" id="IPR029000">
    <property type="entry name" value="Cyclophilin-like_dom_sf"/>
</dbReference>
<dbReference type="EMBL" id="KV454412">
    <property type="protein sequence ID" value="ODQ64401.1"/>
    <property type="molecule type" value="Genomic_DNA"/>
</dbReference>
<evidence type="ECO:0000256" key="5">
    <source>
        <dbReference type="RuleBase" id="RU363019"/>
    </source>
</evidence>
<keyword evidence="8" id="KW-1185">Reference proteome</keyword>
<dbReference type="InterPro" id="IPR002130">
    <property type="entry name" value="Cyclophilin-type_PPIase_dom"/>
</dbReference>
<comment type="similarity">
    <text evidence="4">Belongs to the cyclophilin-type PPIase family. PPIL1 subfamily.</text>
</comment>
<comment type="function">
    <text evidence="5">PPIases accelerate the folding of proteins. It catalyzes the cis-trans isomerization of proline imidic peptide bonds in oligopeptides.</text>
</comment>
<accession>A0A1E3PG72</accession>
<dbReference type="OrthoDB" id="271386at2759"/>
<feature type="domain" description="PPIase cyclophilin-type" evidence="6">
    <location>
        <begin position="1"/>
        <end position="164"/>
    </location>
</feature>
<evidence type="ECO:0000259" key="6">
    <source>
        <dbReference type="PROSITE" id="PS50072"/>
    </source>
</evidence>
<dbReference type="InterPro" id="IPR044666">
    <property type="entry name" value="Cyclophilin_A-like"/>
</dbReference>
<protein>
    <recommendedName>
        <fullName evidence="5">Peptidyl-prolyl cis-trans isomerase</fullName>
        <shortName evidence="5">PPIase</shortName>
        <ecNumber evidence="5">5.2.1.8</ecNumber>
    </recommendedName>
</protein>
<dbReference type="Pfam" id="PF00160">
    <property type="entry name" value="Pro_isomerase"/>
    <property type="match status" value="1"/>
</dbReference>
<reference evidence="7 8" key="1">
    <citation type="journal article" date="2016" name="Proc. Natl. Acad. Sci. U.S.A.">
        <title>Comparative genomics of biotechnologically important yeasts.</title>
        <authorList>
            <person name="Riley R."/>
            <person name="Haridas S."/>
            <person name="Wolfe K.H."/>
            <person name="Lopes M.R."/>
            <person name="Hittinger C.T."/>
            <person name="Goeker M."/>
            <person name="Salamov A.A."/>
            <person name="Wisecaver J.H."/>
            <person name="Long T.M."/>
            <person name="Calvey C.H."/>
            <person name="Aerts A.L."/>
            <person name="Barry K.W."/>
            <person name="Choi C."/>
            <person name="Clum A."/>
            <person name="Coughlan A.Y."/>
            <person name="Deshpande S."/>
            <person name="Douglass A.P."/>
            <person name="Hanson S.J."/>
            <person name="Klenk H.-P."/>
            <person name="LaButti K.M."/>
            <person name="Lapidus A."/>
            <person name="Lindquist E.A."/>
            <person name="Lipzen A.M."/>
            <person name="Meier-Kolthoff J.P."/>
            <person name="Ohm R.A."/>
            <person name="Otillar R.P."/>
            <person name="Pangilinan J.L."/>
            <person name="Peng Y."/>
            <person name="Rokas A."/>
            <person name="Rosa C.A."/>
            <person name="Scheuner C."/>
            <person name="Sibirny A.A."/>
            <person name="Slot J.C."/>
            <person name="Stielow J.B."/>
            <person name="Sun H."/>
            <person name="Kurtzman C.P."/>
            <person name="Blackwell M."/>
            <person name="Grigoriev I.V."/>
            <person name="Jeffries T.W."/>
        </authorList>
    </citation>
    <scope>NUCLEOTIDE SEQUENCE [LARGE SCALE GENOMIC DNA]</scope>
    <source>
        <strain evidence="7 8">DSM 6958</strain>
    </source>
</reference>
<dbReference type="PROSITE" id="PS00170">
    <property type="entry name" value="CSA_PPIASE_1"/>
    <property type="match status" value="1"/>
</dbReference>
<dbReference type="SUPFAM" id="SSF50891">
    <property type="entry name" value="Cyclophilin-like"/>
    <property type="match status" value="1"/>
</dbReference>
<keyword evidence="2 5" id="KW-0697">Rotamase</keyword>
<dbReference type="AlphaFoldDB" id="A0A1E3PG72"/>
<dbReference type="PANTHER" id="PTHR45625:SF4">
    <property type="entry name" value="PEPTIDYLPROLYL ISOMERASE DOMAIN AND WD REPEAT-CONTAINING PROTEIN 1"/>
    <property type="match status" value="1"/>
</dbReference>
<gene>
    <name evidence="7" type="ORF">NADFUDRAFT_27063</name>
</gene>
<evidence type="ECO:0000256" key="3">
    <source>
        <dbReference type="ARBA" id="ARBA00023235"/>
    </source>
</evidence>
<dbReference type="PROSITE" id="PS50072">
    <property type="entry name" value="CSA_PPIASE_2"/>
    <property type="match status" value="1"/>
</dbReference>
<evidence type="ECO:0000313" key="8">
    <source>
        <dbReference type="Proteomes" id="UP000095009"/>
    </source>
</evidence>
<dbReference type="Gene3D" id="2.40.100.10">
    <property type="entry name" value="Cyclophilin-like"/>
    <property type="match status" value="1"/>
</dbReference>
<evidence type="ECO:0000256" key="2">
    <source>
        <dbReference type="ARBA" id="ARBA00023110"/>
    </source>
</evidence>
<dbReference type="InterPro" id="IPR020892">
    <property type="entry name" value="Cyclophilin-type_PPIase_CS"/>
</dbReference>
<organism evidence="7 8">
    <name type="scientific">Nadsonia fulvescens var. elongata DSM 6958</name>
    <dbReference type="NCBI Taxonomy" id="857566"/>
    <lineage>
        <taxon>Eukaryota</taxon>
        <taxon>Fungi</taxon>
        <taxon>Dikarya</taxon>
        <taxon>Ascomycota</taxon>
        <taxon>Saccharomycotina</taxon>
        <taxon>Dipodascomycetes</taxon>
        <taxon>Dipodascales</taxon>
        <taxon>Dipodascales incertae sedis</taxon>
        <taxon>Nadsonia</taxon>
    </lineage>
</organism>
<comment type="catalytic activity">
    <reaction evidence="1 5">
        <text>[protein]-peptidylproline (omega=180) = [protein]-peptidylproline (omega=0)</text>
        <dbReference type="Rhea" id="RHEA:16237"/>
        <dbReference type="Rhea" id="RHEA-COMP:10747"/>
        <dbReference type="Rhea" id="RHEA-COMP:10748"/>
        <dbReference type="ChEBI" id="CHEBI:83833"/>
        <dbReference type="ChEBI" id="CHEBI:83834"/>
        <dbReference type="EC" id="5.2.1.8"/>
    </reaction>
</comment>
<dbReference type="STRING" id="857566.A0A1E3PG72"/>
<evidence type="ECO:0000313" key="7">
    <source>
        <dbReference type="EMBL" id="ODQ64401.1"/>
    </source>
</evidence>
<dbReference type="Proteomes" id="UP000095009">
    <property type="component" value="Unassembled WGS sequence"/>
</dbReference>
<evidence type="ECO:0000256" key="4">
    <source>
        <dbReference type="ARBA" id="ARBA00038147"/>
    </source>
</evidence>
<sequence>MPTVTLHTTLGAITLELYDQHSVHGVETFLNQVKRGTYDNTIFHRIVPQFLIQGGDPTGTGKGGAITPLSPNSNTKGYYQINTDLKHSGAGIVSMAQSDTKNRINNTQFFITLAPSPWLDTKHHIIGRVAQGMRVVERLAHAGADVGILRAVENDDDDDDDIVT</sequence>
<keyword evidence="3 5" id="KW-0413">Isomerase</keyword>
<proteinExistence type="inferred from homology"/>
<dbReference type="EC" id="5.2.1.8" evidence="5"/>